<organism evidence="2 3">
    <name type="scientific">Ophiocordyceps camponoti-rufipedis</name>
    <dbReference type="NCBI Taxonomy" id="2004952"/>
    <lineage>
        <taxon>Eukaryota</taxon>
        <taxon>Fungi</taxon>
        <taxon>Dikarya</taxon>
        <taxon>Ascomycota</taxon>
        <taxon>Pezizomycotina</taxon>
        <taxon>Sordariomycetes</taxon>
        <taxon>Hypocreomycetidae</taxon>
        <taxon>Hypocreales</taxon>
        <taxon>Ophiocordycipitaceae</taxon>
        <taxon>Ophiocordyceps</taxon>
    </lineage>
</organism>
<dbReference type="Proteomes" id="UP000226431">
    <property type="component" value="Unassembled WGS sequence"/>
</dbReference>
<feature type="region of interest" description="Disordered" evidence="1">
    <location>
        <begin position="1"/>
        <end position="30"/>
    </location>
</feature>
<dbReference type="AlphaFoldDB" id="A0A2C5XR33"/>
<evidence type="ECO:0000256" key="1">
    <source>
        <dbReference type="SAM" id="MobiDB-lite"/>
    </source>
</evidence>
<protein>
    <submittedName>
        <fullName evidence="2">Uncharacterized protein</fullName>
    </submittedName>
</protein>
<sequence length="211" mass="23584">MNRAVNHSLRLTRSAEPLSPTINKGSCPPDPSFSTGCFNSTSTATTYSSLIHDTDYTAQDVWQPTTPGNAQLATQLTTWPCGRGSHRFPFRRTGPASPLGRGIDLMRGTLQLCSANDTPTNGIDTAVDLRDLIRSDSALRRQHRDASDNIVEPAAQAHRSRQRPTDARETRMRMKGRLMHTLICMRDTESFYDDIYVCDSALHMRLDYLDL</sequence>
<gene>
    <name evidence="2" type="ORF">CDD80_7254</name>
</gene>
<keyword evidence="3" id="KW-1185">Reference proteome</keyword>
<name>A0A2C5XR33_9HYPO</name>
<accession>A0A2C5XR33</accession>
<proteinExistence type="predicted"/>
<feature type="region of interest" description="Disordered" evidence="1">
    <location>
        <begin position="151"/>
        <end position="170"/>
    </location>
</feature>
<evidence type="ECO:0000313" key="2">
    <source>
        <dbReference type="EMBL" id="PHH78169.1"/>
    </source>
</evidence>
<comment type="caution">
    <text evidence="2">The sequence shown here is derived from an EMBL/GenBank/DDBJ whole genome shotgun (WGS) entry which is preliminary data.</text>
</comment>
<evidence type="ECO:0000313" key="3">
    <source>
        <dbReference type="Proteomes" id="UP000226431"/>
    </source>
</evidence>
<reference evidence="2 3" key="1">
    <citation type="submission" date="2017-06" db="EMBL/GenBank/DDBJ databases">
        <title>Ant-infecting Ophiocordyceps genomes reveal a high diversity of potential behavioral manipulation genes and a possible major role for enterotoxins.</title>
        <authorList>
            <person name="De Bekker C."/>
            <person name="Evans H.C."/>
            <person name="Brachmann A."/>
            <person name="Hughes D.P."/>
        </authorList>
    </citation>
    <scope>NUCLEOTIDE SEQUENCE [LARGE SCALE GENOMIC DNA]</scope>
    <source>
        <strain evidence="2 3">Map16</strain>
    </source>
</reference>
<dbReference type="EMBL" id="NJES01000089">
    <property type="protein sequence ID" value="PHH78169.1"/>
    <property type="molecule type" value="Genomic_DNA"/>
</dbReference>